<dbReference type="EMBL" id="SUMB01000001">
    <property type="protein sequence ID" value="TJZ59231.1"/>
    <property type="molecule type" value="Genomic_DNA"/>
</dbReference>
<keyword evidence="2" id="KW-1185">Reference proteome</keyword>
<sequence length="60" mass="6178">MDIPPPVTGAAAAVPVTAAPATEFAAARLWTEWPTVGEIVAVVLAPFRPAPCPPRTPEDS</sequence>
<proteinExistence type="predicted"/>
<organism evidence="1 2">
    <name type="scientific">Streptomyces piniterrae</name>
    <dbReference type="NCBI Taxonomy" id="2571125"/>
    <lineage>
        <taxon>Bacteria</taxon>
        <taxon>Bacillati</taxon>
        <taxon>Actinomycetota</taxon>
        <taxon>Actinomycetes</taxon>
        <taxon>Kitasatosporales</taxon>
        <taxon>Streptomycetaceae</taxon>
        <taxon>Streptomyces</taxon>
    </lineage>
</organism>
<name>A0A4U0NWS4_9ACTN</name>
<protein>
    <submittedName>
        <fullName evidence="1">Uncharacterized protein</fullName>
    </submittedName>
</protein>
<dbReference type="RefSeq" id="WP_136738183.1">
    <property type="nucleotide sequence ID" value="NZ_SUMB01000001.1"/>
</dbReference>
<gene>
    <name evidence="1" type="ORF">FCH28_03830</name>
</gene>
<reference evidence="1 2" key="1">
    <citation type="submission" date="2019-04" db="EMBL/GenBank/DDBJ databases">
        <title>Streptomyces piniterrae sp. nov., a heliquinomycin-producing actinomycete isolated from rhizosphere soil of Pinus yunnanensis.</title>
        <authorList>
            <person name="Zhuang X."/>
            <person name="Zhao J."/>
        </authorList>
    </citation>
    <scope>NUCLEOTIDE SEQUENCE [LARGE SCALE GENOMIC DNA]</scope>
    <source>
        <strain evidence="2">jys28</strain>
    </source>
</reference>
<dbReference type="AlphaFoldDB" id="A0A4U0NWS4"/>
<dbReference type="Proteomes" id="UP000308697">
    <property type="component" value="Unassembled WGS sequence"/>
</dbReference>
<comment type="caution">
    <text evidence="1">The sequence shown here is derived from an EMBL/GenBank/DDBJ whole genome shotgun (WGS) entry which is preliminary data.</text>
</comment>
<evidence type="ECO:0000313" key="1">
    <source>
        <dbReference type="EMBL" id="TJZ59231.1"/>
    </source>
</evidence>
<accession>A0A4U0NWS4</accession>
<evidence type="ECO:0000313" key="2">
    <source>
        <dbReference type="Proteomes" id="UP000308697"/>
    </source>
</evidence>